<dbReference type="InterPro" id="IPR014746">
    <property type="entry name" value="Gln_synth/guanido_kin_cat_dom"/>
</dbReference>
<dbReference type="InterPro" id="IPR027302">
    <property type="entry name" value="Gln_synth_N_conserv_site"/>
</dbReference>
<evidence type="ECO:0000256" key="10">
    <source>
        <dbReference type="ARBA" id="ARBA00022840"/>
    </source>
</evidence>
<dbReference type="Gene3D" id="3.30.590.10">
    <property type="entry name" value="Glutamine synthetase/guanido kinase, catalytic domain"/>
    <property type="match status" value="1"/>
</dbReference>
<evidence type="ECO:0000256" key="2">
    <source>
        <dbReference type="ARBA" id="ARBA00004496"/>
    </source>
</evidence>
<dbReference type="PANTHER" id="PTHR43785">
    <property type="entry name" value="GAMMA-GLUTAMYLPUTRESCINE SYNTHETASE"/>
    <property type="match status" value="1"/>
</dbReference>
<evidence type="ECO:0000256" key="8">
    <source>
        <dbReference type="ARBA" id="ARBA00022723"/>
    </source>
</evidence>
<evidence type="ECO:0000256" key="4">
    <source>
        <dbReference type="ARBA" id="ARBA00012937"/>
    </source>
</evidence>
<evidence type="ECO:0000259" key="16">
    <source>
        <dbReference type="PROSITE" id="PS51986"/>
    </source>
</evidence>
<evidence type="ECO:0000259" key="17">
    <source>
        <dbReference type="PROSITE" id="PS51987"/>
    </source>
</evidence>
<evidence type="ECO:0000256" key="6">
    <source>
        <dbReference type="ARBA" id="ARBA00022490"/>
    </source>
</evidence>
<evidence type="ECO:0000313" key="19">
    <source>
        <dbReference type="Proteomes" id="UP001464378"/>
    </source>
</evidence>
<dbReference type="PROSITE" id="PS51987">
    <property type="entry name" value="GS_CATALYTIC"/>
    <property type="match status" value="1"/>
</dbReference>
<evidence type="ECO:0000256" key="11">
    <source>
        <dbReference type="ARBA" id="ARBA00022842"/>
    </source>
</evidence>
<dbReference type="PROSITE" id="PS00181">
    <property type="entry name" value="GLNA_ATP"/>
    <property type="match status" value="1"/>
</dbReference>
<evidence type="ECO:0000256" key="1">
    <source>
        <dbReference type="ARBA" id="ARBA00001946"/>
    </source>
</evidence>
<comment type="similarity">
    <text evidence="3 13 14">Belongs to the glutamine synthetase family.</text>
</comment>
<dbReference type="PANTHER" id="PTHR43785:SF12">
    <property type="entry name" value="TYPE-1 GLUTAMINE SYNTHETASE 2"/>
    <property type="match status" value="1"/>
</dbReference>
<evidence type="ECO:0000256" key="5">
    <source>
        <dbReference type="ARBA" id="ARBA00021364"/>
    </source>
</evidence>
<evidence type="ECO:0000256" key="12">
    <source>
        <dbReference type="ARBA" id="ARBA00049436"/>
    </source>
</evidence>
<dbReference type="Proteomes" id="UP001464378">
    <property type="component" value="Unassembled WGS sequence"/>
</dbReference>
<dbReference type="Pfam" id="PF03951">
    <property type="entry name" value="Gln-synt_N"/>
    <property type="match status" value="1"/>
</dbReference>
<feature type="domain" description="GS catalytic" evidence="17">
    <location>
        <begin position="109"/>
        <end position="445"/>
    </location>
</feature>
<dbReference type="Gene3D" id="3.10.20.70">
    <property type="entry name" value="Glutamine synthetase, N-terminal domain"/>
    <property type="match status" value="1"/>
</dbReference>
<dbReference type="InterPro" id="IPR008147">
    <property type="entry name" value="Gln_synt_N"/>
</dbReference>
<dbReference type="SUPFAM" id="SSF55931">
    <property type="entry name" value="Glutamine synthetase/guanido kinase"/>
    <property type="match status" value="1"/>
</dbReference>
<organism evidence="18 19">
    <name type="scientific">Pseudoflavonifractor intestinihominis</name>
    <dbReference type="NCBI Taxonomy" id="3133171"/>
    <lineage>
        <taxon>Bacteria</taxon>
        <taxon>Bacillati</taxon>
        <taxon>Bacillota</taxon>
        <taxon>Clostridia</taxon>
        <taxon>Eubacteriales</taxon>
        <taxon>Oscillospiraceae</taxon>
        <taxon>Pseudoflavonifractor</taxon>
    </lineage>
</organism>
<protein>
    <recommendedName>
        <fullName evidence="5 15">Glutamine synthetase</fullName>
        <ecNumber evidence="4 15">6.3.1.2</ecNumber>
    </recommendedName>
</protein>
<comment type="caution">
    <text evidence="18">The sequence shown here is derived from an EMBL/GenBank/DDBJ whole genome shotgun (WGS) entry which is preliminary data.</text>
</comment>
<sequence>MTHLHTKEDIIRIVREEDIEFIRLQFTDIFGQLKNVAITASQIEKAVNNQCMFDGSSIDGFVRIDESDQYLYPDLRTFRVFPWRPGHGKVARLICDVYNTDGTPFVGDPRDVLKRAIQKARDMGFDTFNVGPEAEFFLFQTDDEGKPTTKTNDEAGYFDLGPLDHGESTRREICMALEQMDFEIEASHHECAQGQHEIDFKYAEALHAADNIMTFKLAVKTLAQKNGLHATFMPKPIFGVAGSGMHTNMSLFRDGKNVFYDPNDERGLSREAYSFIAGLLRHVPGMAAITNPLVNSYKRLVPGYEAPCYLAWSASNRSALIRIPASRGQATRVELRSPDPSCNPYLAFAVCLTAGLDGIEKGLVPPAEITQNIYAMDPATREAHGIASLPGSLEEAIRLMEGDRLVLDTLGEHVANNYIEGKKKEWDEYRTRVSSWEREKYIINY</sequence>
<evidence type="ECO:0000256" key="9">
    <source>
        <dbReference type="ARBA" id="ARBA00022741"/>
    </source>
</evidence>
<dbReference type="InterPro" id="IPR004809">
    <property type="entry name" value="Gln_synth_I"/>
</dbReference>
<dbReference type="InterPro" id="IPR027303">
    <property type="entry name" value="Gln_synth_gly_rich_site"/>
</dbReference>
<keyword evidence="19" id="KW-1185">Reference proteome</keyword>
<keyword evidence="6" id="KW-0963">Cytoplasm</keyword>
<feature type="domain" description="GS beta-grasp" evidence="16">
    <location>
        <begin position="17"/>
        <end position="102"/>
    </location>
</feature>
<dbReference type="EC" id="6.3.1.2" evidence="4 15"/>
<evidence type="ECO:0000313" key="18">
    <source>
        <dbReference type="EMBL" id="MEQ2443419.1"/>
    </source>
</evidence>
<dbReference type="NCBIfam" id="TIGR00653">
    <property type="entry name" value="GlnA"/>
    <property type="match status" value="1"/>
</dbReference>
<evidence type="ECO:0000256" key="3">
    <source>
        <dbReference type="ARBA" id="ARBA00009897"/>
    </source>
</evidence>
<dbReference type="InterPro" id="IPR008146">
    <property type="entry name" value="Gln_synth_cat_dom"/>
</dbReference>
<keyword evidence="9 15" id="KW-0547">Nucleotide-binding</keyword>
<proteinExistence type="inferred from homology"/>
<dbReference type="Pfam" id="PF00120">
    <property type="entry name" value="Gln-synt_C"/>
    <property type="match status" value="1"/>
</dbReference>
<name>A0ABV1E7Y0_9FIRM</name>
<reference evidence="18 19" key="1">
    <citation type="submission" date="2024-03" db="EMBL/GenBank/DDBJ databases">
        <title>Human intestinal bacterial collection.</title>
        <authorList>
            <person name="Pauvert C."/>
            <person name="Hitch T.C.A."/>
            <person name="Clavel T."/>
        </authorList>
    </citation>
    <scope>NUCLEOTIDE SEQUENCE [LARGE SCALE GENOMIC DNA]</scope>
    <source>
        <strain evidence="18 19">CLA-AP-H29</strain>
    </source>
</reference>
<keyword evidence="8" id="KW-0479">Metal-binding</keyword>
<dbReference type="InterPro" id="IPR036651">
    <property type="entry name" value="Gln_synt_N_sf"/>
</dbReference>
<dbReference type="SMART" id="SM01230">
    <property type="entry name" value="Gln-synt_C"/>
    <property type="match status" value="1"/>
</dbReference>
<accession>A0ABV1E7Y0</accession>
<dbReference type="SUPFAM" id="SSF54368">
    <property type="entry name" value="Glutamine synthetase, N-terminal domain"/>
    <property type="match status" value="1"/>
</dbReference>
<evidence type="ECO:0000256" key="14">
    <source>
        <dbReference type="RuleBase" id="RU000384"/>
    </source>
</evidence>
<dbReference type="EMBL" id="JBBMFK010000011">
    <property type="protein sequence ID" value="MEQ2443419.1"/>
    <property type="molecule type" value="Genomic_DNA"/>
</dbReference>
<comment type="subcellular location">
    <subcellularLocation>
        <location evidence="2">Cytoplasm</location>
    </subcellularLocation>
</comment>
<evidence type="ECO:0000256" key="7">
    <source>
        <dbReference type="ARBA" id="ARBA00022598"/>
    </source>
</evidence>
<comment type="catalytic activity">
    <reaction evidence="12 15">
        <text>L-glutamate + NH4(+) + ATP = L-glutamine + ADP + phosphate + H(+)</text>
        <dbReference type="Rhea" id="RHEA:16169"/>
        <dbReference type="ChEBI" id="CHEBI:15378"/>
        <dbReference type="ChEBI" id="CHEBI:28938"/>
        <dbReference type="ChEBI" id="CHEBI:29985"/>
        <dbReference type="ChEBI" id="CHEBI:30616"/>
        <dbReference type="ChEBI" id="CHEBI:43474"/>
        <dbReference type="ChEBI" id="CHEBI:58359"/>
        <dbReference type="ChEBI" id="CHEBI:456216"/>
        <dbReference type="EC" id="6.3.1.2"/>
    </reaction>
</comment>
<evidence type="ECO:0000256" key="13">
    <source>
        <dbReference type="PROSITE-ProRule" id="PRU01330"/>
    </source>
</evidence>
<gene>
    <name evidence="18" type="primary">glnA</name>
    <name evidence="18" type="ORF">WMO64_08040</name>
</gene>
<keyword evidence="10 15" id="KW-0067">ATP-binding</keyword>
<evidence type="ECO:0000256" key="15">
    <source>
        <dbReference type="RuleBase" id="RU004356"/>
    </source>
</evidence>
<dbReference type="GO" id="GO:0004356">
    <property type="term" value="F:glutamine synthetase activity"/>
    <property type="evidence" value="ECO:0007669"/>
    <property type="project" value="UniProtKB-EC"/>
</dbReference>
<dbReference type="RefSeq" id="WP_349231645.1">
    <property type="nucleotide sequence ID" value="NZ_JBBMFK010000011.1"/>
</dbReference>
<dbReference type="PROSITE" id="PS00180">
    <property type="entry name" value="GLNA_1"/>
    <property type="match status" value="1"/>
</dbReference>
<keyword evidence="7 15" id="KW-0436">Ligase</keyword>
<comment type="cofactor">
    <cofactor evidence="1">
        <name>Mg(2+)</name>
        <dbReference type="ChEBI" id="CHEBI:18420"/>
    </cofactor>
</comment>
<keyword evidence="11" id="KW-0460">Magnesium</keyword>
<dbReference type="PROSITE" id="PS51986">
    <property type="entry name" value="GS_BETA_GRASP"/>
    <property type="match status" value="1"/>
</dbReference>